<dbReference type="STRING" id="1419482.SAMN05444266_10331"/>
<dbReference type="OrthoDB" id="636661at2"/>
<dbReference type="Pfam" id="PF02518">
    <property type="entry name" value="HATPase_c"/>
    <property type="match status" value="1"/>
</dbReference>
<dbReference type="CDD" id="cd00156">
    <property type="entry name" value="REC"/>
    <property type="match status" value="1"/>
</dbReference>
<dbReference type="InterPro" id="IPR003594">
    <property type="entry name" value="HATPase_dom"/>
</dbReference>
<dbReference type="InterPro" id="IPR003661">
    <property type="entry name" value="HisK_dim/P_dom"/>
</dbReference>
<feature type="transmembrane region" description="Helical" evidence="7">
    <location>
        <begin position="24"/>
        <end position="45"/>
    </location>
</feature>
<dbReference type="RefSeq" id="WP_073079650.1">
    <property type="nucleotide sequence ID" value="NZ_FRBL01000003.1"/>
</dbReference>
<proteinExistence type="predicted"/>
<dbReference type="PROSITE" id="PS50109">
    <property type="entry name" value="HIS_KIN"/>
    <property type="match status" value="1"/>
</dbReference>
<organism evidence="10 11">
    <name type="scientific">Chitinophaga jiangningensis</name>
    <dbReference type="NCBI Taxonomy" id="1419482"/>
    <lineage>
        <taxon>Bacteria</taxon>
        <taxon>Pseudomonadati</taxon>
        <taxon>Bacteroidota</taxon>
        <taxon>Chitinophagia</taxon>
        <taxon>Chitinophagales</taxon>
        <taxon>Chitinophagaceae</taxon>
        <taxon>Chitinophaga</taxon>
    </lineage>
</organism>
<dbReference type="PRINTS" id="PR00344">
    <property type="entry name" value="BCTRLSENSOR"/>
</dbReference>
<dbReference type="PANTHER" id="PTHR43047">
    <property type="entry name" value="TWO-COMPONENT HISTIDINE PROTEIN KINASE"/>
    <property type="match status" value="1"/>
</dbReference>
<evidence type="ECO:0000313" key="11">
    <source>
        <dbReference type="Proteomes" id="UP000184420"/>
    </source>
</evidence>
<keyword evidence="5 10" id="KW-0418">Kinase</keyword>
<dbReference type="SMART" id="SM00387">
    <property type="entry name" value="HATPase_c"/>
    <property type="match status" value="1"/>
</dbReference>
<dbReference type="Gene3D" id="1.10.287.130">
    <property type="match status" value="1"/>
</dbReference>
<dbReference type="SMART" id="SM00388">
    <property type="entry name" value="HisKA"/>
    <property type="match status" value="1"/>
</dbReference>
<dbReference type="SMART" id="SM00448">
    <property type="entry name" value="REC"/>
    <property type="match status" value="1"/>
</dbReference>
<feature type="modified residue" description="4-aspartylphosphate" evidence="6">
    <location>
        <position position="496"/>
    </location>
</feature>
<keyword evidence="3 6" id="KW-0597">Phosphoprotein</keyword>
<feature type="transmembrane region" description="Helical" evidence="7">
    <location>
        <begin position="77"/>
        <end position="96"/>
    </location>
</feature>
<feature type="transmembrane region" description="Helical" evidence="7">
    <location>
        <begin position="164"/>
        <end position="182"/>
    </location>
</feature>
<sequence>MILFKTDTPEVTGAPAVAGGDGNIVITTLSILAAALTFCYCALLFCFTKDPFFMIMGTATALAYTCLLILVEMNKKSLAAICFLIVTNMAAMTLAIGKGAIVGETMLAVFLIIFTLLLFKQARTILISSIACVLVLLVIKLNFRTGFLRPIPVDGLQSVALFKDICAFCLFILTTSAVAFFSNHVNRLIKALKASNAALKKALDEKSVLSQVLSHEIRNPLHSLTGITEVLTKEIENKEVYLPLLEYMHDLNTSSSYAMSVVNNFLELEQSQRQQIQPEIFAPAEWLKGIARSFQYQADRKHVKLIVETDDEVPGFIYACKTSLNKIVINLVVNAIKFTRDNTVVTITLARQDDTLLLKVRDRGMGMSQEKMSRIFNLYETEQNSFLQGTGIGLYVAGTLSKVIGGSLILDSVESKGTTFTLSFPLIAAAAPPLKPVINEASLHGLKVLSIDDDSFSQKYLRRYFDDTGIQVKQAYSGKEGLEAAWEWQPDVILLDAFLGDMTGHEIIQQVQVLSPKSRIIIISGSACEKEQLRFLDEGAENYLLKPLPKKALFAAIGNEYTPGSIIGAAQAV</sequence>
<dbReference type="Pfam" id="PF00072">
    <property type="entry name" value="Response_reg"/>
    <property type="match status" value="1"/>
</dbReference>
<evidence type="ECO:0000256" key="7">
    <source>
        <dbReference type="SAM" id="Phobius"/>
    </source>
</evidence>
<dbReference type="SUPFAM" id="SSF55874">
    <property type="entry name" value="ATPase domain of HSP90 chaperone/DNA topoisomerase II/histidine kinase"/>
    <property type="match status" value="1"/>
</dbReference>
<gene>
    <name evidence="10" type="ORF">SAMN05444266_10331</name>
</gene>
<dbReference type="Proteomes" id="UP000184420">
    <property type="component" value="Unassembled WGS sequence"/>
</dbReference>
<evidence type="ECO:0000256" key="6">
    <source>
        <dbReference type="PROSITE-ProRule" id="PRU00169"/>
    </source>
</evidence>
<dbReference type="InterPro" id="IPR011006">
    <property type="entry name" value="CheY-like_superfamily"/>
</dbReference>
<feature type="transmembrane region" description="Helical" evidence="7">
    <location>
        <begin position="125"/>
        <end position="143"/>
    </location>
</feature>
<keyword evidence="4" id="KW-0808">Transferase</keyword>
<dbReference type="InterPro" id="IPR004358">
    <property type="entry name" value="Sig_transdc_His_kin-like_C"/>
</dbReference>
<dbReference type="SUPFAM" id="SSF47384">
    <property type="entry name" value="Homodimeric domain of signal transducing histidine kinase"/>
    <property type="match status" value="1"/>
</dbReference>
<evidence type="ECO:0000256" key="2">
    <source>
        <dbReference type="ARBA" id="ARBA00012438"/>
    </source>
</evidence>
<keyword evidence="7" id="KW-0812">Transmembrane</keyword>
<dbReference type="InterPro" id="IPR005467">
    <property type="entry name" value="His_kinase_dom"/>
</dbReference>
<dbReference type="Gene3D" id="3.30.565.10">
    <property type="entry name" value="Histidine kinase-like ATPase, C-terminal domain"/>
    <property type="match status" value="1"/>
</dbReference>
<comment type="catalytic activity">
    <reaction evidence="1">
        <text>ATP + protein L-histidine = ADP + protein N-phospho-L-histidine.</text>
        <dbReference type="EC" id="2.7.13.3"/>
    </reaction>
</comment>
<dbReference type="InterPro" id="IPR036890">
    <property type="entry name" value="HATPase_C_sf"/>
</dbReference>
<dbReference type="InterPro" id="IPR036097">
    <property type="entry name" value="HisK_dim/P_sf"/>
</dbReference>
<dbReference type="Pfam" id="PF00512">
    <property type="entry name" value="HisKA"/>
    <property type="match status" value="1"/>
</dbReference>
<feature type="transmembrane region" description="Helical" evidence="7">
    <location>
        <begin position="101"/>
        <end position="119"/>
    </location>
</feature>
<keyword evidence="11" id="KW-1185">Reference proteome</keyword>
<dbReference type="Gene3D" id="3.40.50.2300">
    <property type="match status" value="1"/>
</dbReference>
<keyword evidence="7" id="KW-1133">Transmembrane helix</keyword>
<accession>A0A1M6ZWC0</accession>
<dbReference type="PROSITE" id="PS50110">
    <property type="entry name" value="RESPONSE_REGULATORY"/>
    <property type="match status" value="1"/>
</dbReference>
<feature type="domain" description="Response regulatory" evidence="9">
    <location>
        <begin position="447"/>
        <end position="561"/>
    </location>
</feature>
<dbReference type="EC" id="2.7.13.3" evidence="2"/>
<dbReference type="EMBL" id="FRBL01000003">
    <property type="protein sequence ID" value="SHL34679.1"/>
    <property type="molecule type" value="Genomic_DNA"/>
</dbReference>
<name>A0A1M6ZWC0_9BACT</name>
<evidence type="ECO:0000256" key="4">
    <source>
        <dbReference type="ARBA" id="ARBA00022679"/>
    </source>
</evidence>
<dbReference type="CDD" id="cd00082">
    <property type="entry name" value="HisKA"/>
    <property type="match status" value="1"/>
</dbReference>
<keyword evidence="7" id="KW-0472">Membrane</keyword>
<dbReference type="GO" id="GO:0000155">
    <property type="term" value="F:phosphorelay sensor kinase activity"/>
    <property type="evidence" value="ECO:0007669"/>
    <property type="project" value="InterPro"/>
</dbReference>
<reference evidence="10 11" key="1">
    <citation type="submission" date="2016-11" db="EMBL/GenBank/DDBJ databases">
        <authorList>
            <person name="Jaros S."/>
            <person name="Januszkiewicz K."/>
            <person name="Wedrychowicz H."/>
        </authorList>
    </citation>
    <scope>NUCLEOTIDE SEQUENCE [LARGE SCALE GENOMIC DNA]</scope>
    <source>
        <strain evidence="10 11">DSM 27406</strain>
    </source>
</reference>
<evidence type="ECO:0000256" key="1">
    <source>
        <dbReference type="ARBA" id="ARBA00000085"/>
    </source>
</evidence>
<feature type="domain" description="Histidine kinase" evidence="8">
    <location>
        <begin position="212"/>
        <end position="428"/>
    </location>
</feature>
<dbReference type="AlphaFoldDB" id="A0A1M6ZWC0"/>
<evidence type="ECO:0000313" key="10">
    <source>
        <dbReference type="EMBL" id="SHL34679.1"/>
    </source>
</evidence>
<dbReference type="InterPro" id="IPR001789">
    <property type="entry name" value="Sig_transdc_resp-reg_receiver"/>
</dbReference>
<protein>
    <recommendedName>
        <fullName evidence="2">histidine kinase</fullName>
        <ecNumber evidence="2">2.7.13.3</ecNumber>
    </recommendedName>
</protein>
<evidence type="ECO:0000259" key="8">
    <source>
        <dbReference type="PROSITE" id="PS50109"/>
    </source>
</evidence>
<dbReference type="SUPFAM" id="SSF52172">
    <property type="entry name" value="CheY-like"/>
    <property type="match status" value="1"/>
</dbReference>
<evidence type="ECO:0000256" key="3">
    <source>
        <dbReference type="ARBA" id="ARBA00022553"/>
    </source>
</evidence>
<feature type="transmembrane region" description="Helical" evidence="7">
    <location>
        <begin position="52"/>
        <end position="71"/>
    </location>
</feature>
<evidence type="ECO:0000259" key="9">
    <source>
        <dbReference type="PROSITE" id="PS50110"/>
    </source>
</evidence>
<evidence type="ECO:0000256" key="5">
    <source>
        <dbReference type="ARBA" id="ARBA00022777"/>
    </source>
</evidence>